<organism evidence="1">
    <name type="scientific">marine metagenome</name>
    <dbReference type="NCBI Taxonomy" id="408172"/>
    <lineage>
        <taxon>unclassified sequences</taxon>
        <taxon>metagenomes</taxon>
        <taxon>ecological metagenomes</taxon>
    </lineage>
</organism>
<accession>A0A381PY66</accession>
<dbReference type="EMBL" id="UINC01001105">
    <property type="protein sequence ID" value="SUZ70919.1"/>
    <property type="molecule type" value="Genomic_DNA"/>
</dbReference>
<name>A0A381PY66_9ZZZZ</name>
<protein>
    <submittedName>
        <fullName evidence="1">Uncharacterized protein</fullName>
    </submittedName>
</protein>
<evidence type="ECO:0000313" key="1">
    <source>
        <dbReference type="EMBL" id="SUZ70919.1"/>
    </source>
</evidence>
<reference evidence="1" key="1">
    <citation type="submission" date="2018-05" db="EMBL/GenBank/DDBJ databases">
        <authorList>
            <person name="Lanie J.A."/>
            <person name="Ng W.-L."/>
            <person name="Kazmierczak K.M."/>
            <person name="Andrzejewski T.M."/>
            <person name="Davidsen T.M."/>
            <person name="Wayne K.J."/>
            <person name="Tettelin H."/>
            <person name="Glass J.I."/>
            <person name="Rusch D."/>
            <person name="Podicherti R."/>
            <person name="Tsui H.-C.T."/>
            <person name="Winkler M.E."/>
        </authorList>
    </citation>
    <scope>NUCLEOTIDE SEQUENCE</scope>
</reference>
<sequence>VSTVLGVGVLVDLRIWSGTAGI</sequence>
<gene>
    <name evidence="1" type="ORF">METZ01_LOCUS23773</name>
</gene>
<proteinExistence type="predicted"/>
<dbReference type="AlphaFoldDB" id="A0A381PY66"/>
<feature type="non-terminal residue" evidence="1">
    <location>
        <position position="1"/>
    </location>
</feature>